<evidence type="ECO:0000256" key="1">
    <source>
        <dbReference type="SAM" id="MobiDB-lite"/>
    </source>
</evidence>
<name>A0A1A9EYX7_9GAMM</name>
<keyword evidence="2" id="KW-0472">Membrane</keyword>
<dbReference type="OrthoDB" id="6402501at2"/>
<accession>A0A1A9EYX7</accession>
<protein>
    <recommendedName>
        <fullName evidence="5">Cytochrome C oxidase Cbb3</fullName>
    </recommendedName>
</protein>
<dbReference type="KEGG" id="mars:A8C75_13095"/>
<dbReference type="RefSeq" id="WP_067383079.1">
    <property type="nucleotide sequence ID" value="NZ_CP015839.1"/>
</dbReference>
<gene>
    <name evidence="3" type="ORF">A8C75_13095</name>
</gene>
<keyword evidence="2" id="KW-1133">Transmembrane helix</keyword>
<evidence type="ECO:0000313" key="4">
    <source>
        <dbReference type="Proteomes" id="UP000078070"/>
    </source>
</evidence>
<organism evidence="3 4">
    <name type="scientific">Marinobacterium aestuarii</name>
    <dbReference type="NCBI Taxonomy" id="1821621"/>
    <lineage>
        <taxon>Bacteria</taxon>
        <taxon>Pseudomonadati</taxon>
        <taxon>Pseudomonadota</taxon>
        <taxon>Gammaproteobacteria</taxon>
        <taxon>Oceanospirillales</taxon>
        <taxon>Oceanospirillaceae</taxon>
        <taxon>Marinobacterium</taxon>
    </lineage>
</organism>
<evidence type="ECO:0000256" key="2">
    <source>
        <dbReference type="SAM" id="Phobius"/>
    </source>
</evidence>
<dbReference type="AlphaFoldDB" id="A0A1A9EYX7"/>
<reference evidence="4" key="1">
    <citation type="submission" date="2016-05" db="EMBL/GenBank/DDBJ databases">
        <authorList>
            <person name="Baek K."/>
            <person name="Yang S.-J."/>
        </authorList>
    </citation>
    <scope>NUCLEOTIDE SEQUENCE [LARGE SCALE GENOMIC DNA]</scope>
    <source>
        <strain evidence="4">ST58-10</strain>
    </source>
</reference>
<feature type="region of interest" description="Disordered" evidence="1">
    <location>
        <begin position="38"/>
        <end position="60"/>
    </location>
</feature>
<dbReference type="EMBL" id="CP015839">
    <property type="protein sequence ID" value="ANG63314.1"/>
    <property type="molecule type" value="Genomic_DNA"/>
</dbReference>
<keyword evidence="4" id="KW-1185">Reference proteome</keyword>
<dbReference type="STRING" id="1821621.A8C75_13095"/>
<feature type="compositionally biased region" description="Basic and acidic residues" evidence="1">
    <location>
        <begin position="48"/>
        <end position="60"/>
    </location>
</feature>
<dbReference type="Pfam" id="PF05545">
    <property type="entry name" value="FixQ"/>
    <property type="match status" value="1"/>
</dbReference>
<evidence type="ECO:0008006" key="5">
    <source>
        <dbReference type="Google" id="ProtNLM"/>
    </source>
</evidence>
<proteinExistence type="predicted"/>
<evidence type="ECO:0000313" key="3">
    <source>
        <dbReference type="EMBL" id="ANG63314.1"/>
    </source>
</evidence>
<reference evidence="3 4" key="2">
    <citation type="journal article" date="2018" name="Int. J. Syst. Evol. Microbiol.">
        <title>Marinobacterium aestuarii sp. nov., a benzene-degrading marine bacterium isolated from estuary sediment.</title>
        <authorList>
            <person name="Bae S.S."/>
            <person name="Jung J."/>
            <person name="Chung D."/>
            <person name="Baek K."/>
        </authorList>
    </citation>
    <scope>NUCLEOTIDE SEQUENCE [LARGE SCALE GENOMIC DNA]</scope>
    <source>
        <strain evidence="3 4">ST58-10</strain>
    </source>
</reference>
<sequence>MSYEVYGPYIPVIMLITFLLLFVWVMLPKNKKGFDDAANLPFEDEEKPSDAKADNGRTEK</sequence>
<feature type="transmembrane region" description="Helical" evidence="2">
    <location>
        <begin position="6"/>
        <end position="27"/>
    </location>
</feature>
<keyword evidence="2" id="KW-0812">Transmembrane</keyword>
<dbReference type="Proteomes" id="UP000078070">
    <property type="component" value="Chromosome"/>
</dbReference>
<dbReference type="CDD" id="cd01324">
    <property type="entry name" value="cbb3_Oxidase_CcoQ"/>
    <property type="match status" value="1"/>
</dbReference>
<dbReference type="InterPro" id="IPR008621">
    <property type="entry name" value="Cbb3-typ_cyt_oxidase_comp"/>
</dbReference>